<accession>A0AAV7STA7</accession>
<proteinExistence type="predicted"/>
<feature type="region of interest" description="Disordered" evidence="1">
    <location>
        <begin position="1"/>
        <end position="50"/>
    </location>
</feature>
<dbReference type="AlphaFoldDB" id="A0AAV7STA7"/>
<comment type="caution">
    <text evidence="2">The sequence shown here is derived from an EMBL/GenBank/DDBJ whole genome shotgun (WGS) entry which is preliminary data.</text>
</comment>
<keyword evidence="3" id="KW-1185">Reference proteome</keyword>
<evidence type="ECO:0000313" key="3">
    <source>
        <dbReference type="Proteomes" id="UP001066276"/>
    </source>
</evidence>
<evidence type="ECO:0000256" key="1">
    <source>
        <dbReference type="SAM" id="MobiDB-lite"/>
    </source>
</evidence>
<gene>
    <name evidence="2" type="ORF">NDU88_007714</name>
</gene>
<dbReference type="Proteomes" id="UP001066276">
    <property type="component" value="Chromosome 4_2"/>
</dbReference>
<reference evidence="2" key="1">
    <citation type="journal article" date="2022" name="bioRxiv">
        <title>Sequencing and chromosome-scale assembly of the giantPleurodeles waltlgenome.</title>
        <authorList>
            <person name="Brown T."/>
            <person name="Elewa A."/>
            <person name="Iarovenko S."/>
            <person name="Subramanian E."/>
            <person name="Araus A.J."/>
            <person name="Petzold A."/>
            <person name="Susuki M."/>
            <person name="Suzuki K.-i.T."/>
            <person name="Hayashi T."/>
            <person name="Toyoda A."/>
            <person name="Oliveira C."/>
            <person name="Osipova E."/>
            <person name="Leigh N.D."/>
            <person name="Simon A."/>
            <person name="Yun M.H."/>
        </authorList>
    </citation>
    <scope>NUCLEOTIDE SEQUENCE</scope>
    <source>
        <strain evidence="2">20211129_DDA</strain>
        <tissue evidence="2">Liver</tissue>
    </source>
</reference>
<name>A0AAV7STA7_PLEWA</name>
<evidence type="ECO:0000313" key="2">
    <source>
        <dbReference type="EMBL" id="KAJ1167322.1"/>
    </source>
</evidence>
<sequence>MPQARPGPRCSVPSPGDLHRPHQAFHWLPADPGPHGGQGGENLLQGAKSRRQAVAVPQCLWPAPIRKRHRETPLSSEVNPQKWGIVKATHLGRRPAKLGVPNVTGIPGSGKDLAWMVGAH</sequence>
<dbReference type="EMBL" id="JANPWB010000008">
    <property type="protein sequence ID" value="KAJ1167322.1"/>
    <property type="molecule type" value="Genomic_DNA"/>
</dbReference>
<protein>
    <submittedName>
        <fullName evidence="2">Uncharacterized protein</fullName>
    </submittedName>
</protein>
<organism evidence="2 3">
    <name type="scientific">Pleurodeles waltl</name>
    <name type="common">Iberian ribbed newt</name>
    <dbReference type="NCBI Taxonomy" id="8319"/>
    <lineage>
        <taxon>Eukaryota</taxon>
        <taxon>Metazoa</taxon>
        <taxon>Chordata</taxon>
        <taxon>Craniata</taxon>
        <taxon>Vertebrata</taxon>
        <taxon>Euteleostomi</taxon>
        <taxon>Amphibia</taxon>
        <taxon>Batrachia</taxon>
        <taxon>Caudata</taxon>
        <taxon>Salamandroidea</taxon>
        <taxon>Salamandridae</taxon>
        <taxon>Pleurodelinae</taxon>
        <taxon>Pleurodeles</taxon>
    </lineage>
</organism>